<protein>
    <submittedName>
        <fullName evidence="1">Uncharacterized protein</fullName>
    </submittedName>
</protein>
<dbReference type="AlphaFoldDB" id="A0A327WXK6"/>
<dbReference type="Proteomes" id="UP000248790">
    <property type="component" value="Unassembled WGS sequence"/>
</dbReference>
<dbReference type="EMBL" id="QLMC01000003">
    <property type="protein sequence ID" value="RAJ97883.1"/>
    <property type="molecule type" value="Genomic_DNA"/>
</dbReference>
<accession>A0A327WXK6</accession>
<dbReference type="RefSeq" id="WP_229310656.1">
    <property type="nucleotide sequence ID" value="NZ_QLMC01000003.1"/>
</dbReference>
<reference evidence="1 2" key="1">
    <citation type="submission" date="2018-06" db="EMBL/GenBank/DDBJ databases">
        <title>Genomic Encyclopedia of Archaeal and Bacterial Type Strains, Phase II (KMG-II): from individual species to whole genera.</title>
        <authorList>
            <person name="Goeker M."/>
        </authorList>
    </citation>
    <scope>NUCLEOTIDE SEQUENCE [LARGE SCALE GENOMIC DNA]</scope>
    <source>
        <strain evidence="1 2">DSM 21851</strain>
    </source>
</reference>
<sequence length="323" mass="37788">MKRHSHQYSFTNRFEYTGLKNRIQMMNMESSDAGWWRYALLWVLTVILVMACQNWQDQEETKTVYQRNFPMINPTRALVDKIETGGAWGRLLSFYQKNGKGKPVFALEFGDPLILRLKGETLSLAESYRDQTTIYLNGKEASMDLLAKLRMDYIQELFVLHEFEGMDYSDPKPYRLLIQLSGNAMEDVPGRSQFVALLEAAAITDHPQGVSHTYTMNTLLEATFFGYRDAFVKRTKNQHLKLMDEFAKDIDVFINGIQVDPKDVETVHVREVARLYTHERPYTLWLRNVKRQSRYVLFIQTAPKRAQRDSSYYVFSPFYSGDF</sequence>
<organism evidence="1 2">
    <name type="scientific">Larkinella arboricola</name>
    <dbReference type="NCBI Taxonomy" id="643671"/>
    <lineage>
        <taxon>Bacteria</taxon>
        <taxon>Pseudomonadati</taxon>
        <taxon>Bacteroidota</taxon>
        <taxon>Cytophagia</taxon>
        <taxon>Cytophagales</taxon>
        <taxon>Spirosomataceae</taxon>
        <taxon>Larkinella</taxon>
    </lineage>
</organism>
<gene>
    <name evidence="1" type="ORF">LX87_02789</name>
</gene>
<evidence type="ECO:0000313" key="2">
    <source>
        <dbReference type="Proteomes" id="UP000248790"/>
    </source>
</evidence>
<name>A0A327WXK6_LARAB</name>
<comment type="caution">
    <text evidence="1">The sequence shown here is derived from an EMBL/GenBank/DDBJ whole genome shotgun (WGS) entry which is preliminary data.</text>
</comment>
<evidence type="ECO:0000313" key="1">
    <source>
        <dbReference type="EMBL" id="RAJ97883.1"/>
    </source>
</evidence>
<proteinExistence type="predicted"/>
<keyword evidence="2" id="KW-1185">Reference proteome</keyword>